<feature type="transmembrane region" description="Helical" evidence="1">
    <location>
        <begin position="130"/>
        <end position="154"/>
    </location>
</feature>
<dbReference type="AlphaFoldDB" id="A0A9X2WGB5"/>
<protein>
    <submittedName>
        <fullName evidence="3">DedA family protein</fullName>
    </submittedName>
</protein>
<evidence type="ECO:0000256" key="1">
    <source>
        <dbReference type="SAM" id="Phobius"/>
    </source>
</evidence>
<dbReference type="PANTHER" id="PTHR42709:SF4">
    <property type="entry name" value="INNER MEMBRANE PROTEIN YQAA"/>
    <property type="match status" value="1"/>
</dbReference>
<gene>
    <name evidence="3" type="ORF">NYR02_13010</name>
</gene>
<sequence>MPDWMILSDWPWLYSYGGLFILALLAASLLPLGSEWLLLVLLSQQLDPLALWLVASAGNTLGSVLNYALGYYAADRVIARQQPQLKLRRWQQAERWFGRYGIWSMLLAWLPLAGDLLTLVAGVLRANFPLFLLLVAIGKAARYALLVAGFDYMVG</sequence>
<name>A0A9X2WGB5_9GAMM</name>
<keyword evidence="4" id="KW-1185">Reference proteome</keyword>
<reference evidence="3" key="2">
    <citation type="submission" date="2022-08" db="EMBL/GenBank/DDBJ databases">
        <authorList>
            <person name="Dong C."/>
        </authorList>
    </citation>
    <scope>NUCLEOTIDE SEQUENCE</scope>
    <source>
        <strain evidence="3">59MF3M-4</strain>
    </source>
</reference>
<reference evidence="3" key="1">
    <citation type="journal article" date="2022" name="Front. Microbiol.">
        <title>Genome-based taxonomic rearrangement of Oceanobacter-related bacteria including the description of Thalassolituus hydrocarbonoclasticus sp. nov. and Thalassolituus pacificus sp. nov. and emended description of the genus Thalassolituus.</title>
        <authorList>
            <person name="Dong C."/>
            <person name="Wei L."/>
            <person name="Wang J."/>
            <person name="Lai Q."/>
            <person name="Huang Z."/>
            <person name="Shao Z."/>
        </authorList>
    </citation>
    <scope>NUCLEOTIDE SEQUENCE</scope>
    <source>
        <strain evidence="3">59MF3M-4</strain>
    </source>
</reference>
<dbReference type="InterPro" id="IPR032816">
    <property type="entry name" value="VTT_dom"/>
</dbReference>
<accession>A0A9X2WGB5</accession>
<dbReference type="Proteomes" id="UP001147830">
    <property type="component" value="Unassembled WGS sequence"/>
</dbReference>
<organism evidence="3 4">
    <name type="scientific">Thalassolituus pacificus</name>
    <dbReference type="NCBI Taxonomy" id="2975440"/>
    <lineage>
        <taxon>Bacteria</taxon>
        <taxon>Pseudomonadati</taxon>
        <taxon>Pseudomonadota</taxon>
        <taxon>Gammaproteobacteria</taxon>
        <taxon>Oceanospirillales</taxon>
        <taxon>Oceanospirillaceae</taxon>
        <taxon>Thalassolituus</taxon>
    </lineage>
</organism>
<feature type="transmembrane region" description="Helical" evidence="1">
    <location>
        <begin position="12"/>
        <end position="30"/>
    </location>
</feature>
<feature type="transmembrane region" description="Helical" evidence="1">
    <location>
        <begin position="100"/>
        <end position="124"/>
    </location>
</feature>
<evidence type="ECO:0000313" key="3">
    <source>
        <dbReference type="EMBL" id="MCT7359932.1"/>
    </source>
</evidence>
<proteinExistence type="predicted"/>
<evidence type="ECO:0000313" key="4">
    <source>
        <dbReference type="Proteomes" id="UP001147830"/>
    </source>
</evidence>
<keyword evidence="1" id="KW-0472">Membrane</keyword>
<feature type="domain" description="VTT" evidence="2">
    <location>
        <begin position="36"/>
        <end position="148"/>
    </location>
</feature>
<feature type="transmembrane region" description="Helical" evidence="1">
    <location>
        <begin position="50"/>
        <end position="79"/>
    </location>
</feature>
<dbReference type="GO" id="GO:0005886">
    <property type="term" value="C:plasma membrane"/>
    <property type="evidence" value="ECO:0007669"/>
    <property type="project" value="UniProtKB-ARBA"/>
</dbReference>
<keyword evidence="1" id="KW-0812">Transmembrane</keyword>
<dbReference type="Pfam" id="PF09335">
    <property type="entry name" value="VTT_dom"/>
    <property type="match status" value="1"/>
</dbReference>
<dbReference type="RefSeq" id="WP_260976795.1">
    <property type="nucleotide sequence ID" value="NZ_JAOANI010000020.1"/>
</dbReference>
<comment type="caution">
    <text evidence="3">The sequence shown here is derived from an EMBL/GenBank/DDBJ whole genome shotgun (WGS) entry which is preliminary data.</text>
</comment>
<dbReference type="InterPro" id="IPR051311">
    <property type="entry name" value="DedA_domain"/>
</dbReference>
<keyword evidence="1" id="KW-1133">Transmembrane helix</keyword>
<dbReference type="EMBL" id="JAOANI010000020">
    <property type="protein sequence ID" value="MCT7359932.1"/>
    <property type="molecule type" value="Genomic_DNA"/>
</dbReference>
<dbReference type="PANTHER" id="PTHR42709">
    <property type="entry name" value="ALKALINE PHOSPHATASE LIKE PROTEIN"/>
    <property type="match status" value="1"/>
</dbReference>
<evidence type="ECO:0000259" key="2">
    <source>
        <dbReference type="Pfam" id="PF09335"/>
    </source>
</evidence>